<sequence length="345" mass="35950">MNSIETAAAARKASSTRSPLGHLLSHHALLIILVALVIAFSLIRPNTFPTALTFRGIVDTKSVVVLVSLGIMLPLTTNQFDLSAGYIIALTNSLVVGLMINAGLPWPVAILAVLVVGGLVGVANGWLVAYAQIDSFIATLGSGTVLFGLANWYTGGQQLSGRLDPGFIAIAAQSFGIPHVALIALAVALVLWVFLEYLPAGRRFYAVGANRRAAELSGINARRRIVIAFTVSGVCAAMAGVIFASQLRVGQTNTGPDMLLPVFAAALLGSTSVRPGRVNVWGTVIAVALLAVAVSGLQQMGAQFYVEYIFNGGILVFAVGAAGFMGRRRAAARRAAAAEDAVRGR</sequence>
<feature type="transmembrane region" description="Helical" evidence="8">
    <location>
        <begin position="54"/>
        <end position="75"/>
    </location>
</feature>
<dbReference type="GO" id="GO:0005886">
    <property type="term" value="C:plasma membrane"/>
    <property type="evidence" value="ECO:0007669"/>
    <property type="project" value="UniProtKB-SubCell"/>
</dbReference>
<evidence type="ECO:0000256" key="7">
    <source>
        <dbReference type="ARBA" id="ARBA00023136"/>
    </source>
</evidence>
<feature type="transmembrane region" description="Helical" evidence="8">
    <location>
        <begin position="20"/>
        <end position="42"/>
    </location>
</feature>
<evidence type="ECO:0000313" key="9">
    <source>
        <dbReference type="EMBL" id="MBB5754835.1"/>
    </source>
</evidence>
<dbReference type="CDD" id="cd06579">
    <property type="entry name" value="TM_PBP1_transp_AraH_like"/>
    <property type="match status" value="1"/>
</dbReference>
<dbReference type="RefSeq" id="WP_183858262.1">
    <property type="nucleotide sequence ID" value="NZ_JACHOO010000010.1"/>
</dbReference>
<feature type="transmembrane region" description="Helical" evidence="8">
    <location>
        <begin position="304"/>
        <end position="324"/>
    </location>
</feature>
<keyword evidence="7 8" id="KW-0472">Membrane</keyword>
<feature type="transmembrane region" description="Helical" evidence="8">
    <location>
        <begin position="82"/>
        <end position="100"/>
    </location>
</feature>
<protein>
    <submittedName>
        <fullName evidence="9">Ribose transport system permease protein</fullName>
    </submittedName>
</protein>
<organism evidence="9 10">
    <name type="scientific">Prosthecomicrobium pneumaticum</name>
    <dbReference type="NCBI Taxonomy" id="81895"/>
    <lineage>
        <taxon>Bacteria</taxon>
        <taxon>Pseudomonadati</taxon>
        <taxon>Pseudomonadota</taxon>
        <taxon>Alphaproteobacteria</taxon>
        <taxon>Hyphomicrobiales</taxon>
        <taxon>Kaistiaceae</taxon>
        <taxon>Prosthecomicrobium</taxon>
    </lineage>
</organism>
<dbReference type="AlphaFoldDB" id="A0A7W9L3S1"/>
<evidence type="ECO:0000256" key="6">
    <source>
        <dbReference type="ARBA" id="ARBA00022989"/>
    </source>
</evidence>
<feature type="transmembrane region" description="Helical" evidence="8">
    <location>
        <begin position="225"/>
        <end position="246"/>
    </location>
</feature>
<keyword evidence="6 8" id="KW-1133">Transmembrane helix</keyword>
<accession>A0A7W9L3S1</accession>
<dbReference type="InterPro" id="IPR001851">
    <property type="entry name" value="ABC_transp_permease"/>
</dbReference>
<evidence type="ECO:0000256" key="8">
    <source>
        <dbReference type="SAM" id="Phobius"/>
    </source>
</evidence>
<reference evidence="9 10" key="1">
    <citation type="submission" date="2020-08" db="EMBL/GenBank/DDBJ databases">
        <title>Genomic Encyclopedia of Type Strains, Phase IV (KMG-IV): sequencing the most valuable type-strain genomes for metagenomic binning, comparative biology and taxonomic classification.</title>
        <authorList>
            <person name="Goeker M."/>
        </authorList>
    </citation>
    <scope>NUCLEOTIDE SEQUENCE [LARGE SCALE GENOMIC DNA]</scope>
    <source>
        <strain evidence="9 10">DSM 16268</strain>
    </source>
</reference>
<dbReference type="Proteomes" id="UP000523821">
    <property type="component" value="Unassembled WGS sequence"/>
</dbReference>
<evidence type="ECO:0000256" key="1">
    <source>
        <dbReference type="ARBA" id="ARBA00004651"/>
    </source>
</evidence>
<comment type="subcellular location">
    <subcellularLocation>
        <location evidence="1">Cell membrane</location>
        <topology evidence="1">Multi-pass membrane protein</topology>
    </subcellularLocation>
</comment>
<evidence type="ECO:0000256" key="3">
    <source>
        <dbReference type="ARBA" id="ARBA00022475"/>
    </source>
</evidence>
<keyword evidence="10" id="KW-1185">Reference proteome</keyword>
<dbReference type="PANTHER" id="PTHR32196:SF21">
    <property type="entry name" value="ABC TRANSPORTER PERMEASE PROTEIN YPHD-RELATED"/>
    <property type="match status" value="1"/>
</dbReference>
<keyword evidence="3" id="KW-1003">Cell membrane</keyword>
<comment type="caution">
    <text evidence="9">The sequence shown here is derived from an EMBL/GenBank/DDBJ whole genome shotgun (WGS) entry which is preliminary data.</text>
</comment>
<keyword evidence="5 8" id="KW-0812">Transmembrane</keyword>
<evidence type="ECO:0000256" key="4">
    <source>
        <dbReference type="ARBA" id="ARBA00022519"/>
    </source>
</evidence>
<gene>
    <name evidence="9" type="ORF">GGQ63_003927</name>
</gene>
<feature type="transmembrane region" description="Helical" evidence="8">
    <location>
        <begin position="166"/>
        <end position="195"/>
    </location>
</feature>
<feature type="transmembrane region" description="Helical" evidence="8">
    <location>
        <begin position="258"/>
        <end position="273"/>
    </location>
</feature>
<dbReference type="EMBL" id="JACHOO010000010">
    <property type="protein sequence ID" value="MBB5754835.1"/>
    <property type="molecule type" value="Genomic_DNA"/>
</dbReference>
<dbReference type="Pfam" id="PF02653">
    <property type="entry name" value="BPD_transp_2"/>
    <property type="match status" value="1"/>
</dbReference>
<dbReference type="PANTHER" id="PTHR32196">
    <property type="entry name" value="ABC TRANSPORTER PERMEASE PROTEIN YPHD-RELATED-RELATED"/>
    <property type="match status" value="1"/>
</dbReference>
<keyword evidence="4" id="KW-0997">Cell inner membrane</keyword>
<feature type="transmembrane region" description="Helical" evidence="8">
    <location>
        <begin position="136"/>
        <end position="154"/>
    </location>
</feature>
<name>A0A7W9L3S1_9HYPH</name>
<evidence type="ECO:0000256" key="5">
    <source>
        <dbReference type="ARBA" id="ARBA00022692"/>
    </source>
</evidence>
<dbReference type="GO" id="GO:0022857">
    <property type="term" value="F:transmembrane transporter activity"/>
    <property type="evidence" value="ECO:0007669"/>
    <property type="project" value="InterPro"/>
</dbReference>
<evidence type="ECO:0000313" key="10">
    <source>
        <dbReference type="Proteomes" id="UP000523821"/>
    </source>
</evidence>
<keyword evidence="2" id="KW-0813">Transport</keyword>
<feature type="transmembrane region" description="Helical" evidence="8">
    <location>
        <begin position="280"/>
        <end position="298"/>
    </location>
</feature>
<feature type="transmembrane region" description="Helical" evidence="8">
    <location>
        <begin position="106"/>
        <end position="129"/>
    </location>
</feature>
<proteinExistence type="predicted"/>
<evidence type="ECO:0000256" key="2">
    <source>
        <dbReference type="ARBA" id="ARBA00022448"/>
    </source>
</evidence>